<feature type="non-terminal residue" evidence="4">
    <location>
        <position position="1230"/>
    </location>
</feature>
<evidence type="ECO:0000313" key="4">
    <source>
        <dbReference type="EMBL" id="KXB56925.1"/>
    </source>
</evidence>
<dbReference type="Gene3D" id="1.20.5.420">
    <property type="entry name" value="Immunoglobulin FC, subunit C"/>
    <property type="match status" value="2"/>
</dbReference>
<protein>
    <recommendedName>
        <fullName evidence="3">Extracellular matrix-binding protein ebh GA module domain-containing protein</fullName>
    </recommendedName>
</protein>
<organism evidence="4 5">
    <name type="scientific">Gemelliphila asaccharolytica</name>
    <dbReference type="NCBI Taxonomy" id="502393"/>
    <lineage>
        <taxon>Bacteria</taxon>
        <taxon>Bacillati</taxon>
        <taxon>Bacillota</taxon>
        <taxon>Bacilli</taxon>
        <taxon>Bacillales</taxon>
        <taxon>Gemellaceae</taxon>
        <taxon>Gemelliphila</taxon>
    </lineage>
</organism>
<dbReference type="SMART" id="SM00844">
    <property type="entry name" value="GA"/>
    <property type="match status" value="1"/>
</dbReference>
<dbReference type="EMBL" id="LSDB01000054">
    <property type="protein sequence ID" value="KXB56925.1"/>
    <property type="molecule type" value="Genomic_DNA"/>
</dbReference>
<dbReference type="InterPro" id="IPR020840">
    <property type="entry name" value="Extracell_matrix-bd_GA"/>
</dbReference>
<evidence type="ECO:0000313" key="5">
    <source>
        <dbReference type="Proteomes" id="UP000070467"/>
    </source>
</evidence>
<name>A0ABR5TKV0_9BACL</name>
<feature type="region of interest" description="Disordered" evidence="2">
    <location>
        <begin position="1196"/>
        <end position="1230"/>
    </location>
</feature>
<keyword evidence="5" id="KW-1185">Reference proteome</keyword>
<comment type="caution">
    <text evidence="4">The sequence shown here is derived from an EMBL/GenBank/DDBJ whole genome shotgun (WGS) entry which is preliminary data.</text>
</comment>
<dbReference type="Pfam" id="PF01468">
    <property type="entry name" value="GA"/>
    <property type="match status" value="2"/>
</dbReference>
<keyword evidence="1" id="KW-0175">Coiled coil</keyword>
<dbReference type="Proteomes" id="UP000070467">
    <property type="component" value="Unassembled WGS sequence"/>
</dbReference>
<reference evidence="4 5" key="1">
    <citation type="submission" date="2016-01" db="EMBL/GenBank/DDBJ databases">
        <authorList>
            <person name="Mitreva M."/>
            <person name="Pepin K.H."/>
            <person name="Mihindukulasuriya K.A."/>
            <person name="Fulton R."/>
            <person name="Fronick C."/>
            <person name="O'Laughlin M."/>
            <person name="Miner T."/>
            <person name="Herter B."/>
            <person name="Rosa B.A."/>
            <person name="Cordes M."/>
            <person name="Tomlinson C."/>
            <person name="Wollam A."/>
            <person name="Palsikar V.B."/>
            <person name="Mardis E.R."/>
            <person name="Wilson R.K."/>
        </authorList>
    </citation>
    <scope>NUCLEOTIDE SEQUENCE [LARGE SCALE GENOMIC DNA]</scope>
    <source>
        <strain evidence="4 5">KA00071</strain>
    </source>
</reference>
<feature type="coiled-coil region" evidence="1">
    <location>
        <begin position="1138"/>
        <end position="1169"/>
    </location>
</feature>
<feature type="compositionally biased region" description="Pro residues" evidence="2">
    <location>
        <begin position="1208"/>
        <end position="1222"/>
    </location>
</feature>
<proteinExistence type="predicted"/>
<evidence type="ECO:0000256" key="1">
    <source>
        <dbReference type="SAM" id="Coils"/>
    </source>
</evidence>
<dbReference type="InterPro" id="IPR002988">
    <property type="entry name" value="GA_module"/>
</dbReference>
<gene>
    <name evidence="4" type="ORF">HMPREF1871_01038</name>
</gene>
<feature type="domain" description="Extracellular matrix-binding protein ebh GA module" evidence="3">
    <location>
        <begin position="1088"/>
        <end position="1139"/>
    </location>
</feature>
<accession>A0ABR5TKV0</accession>
<evidence type="ECO:0000256" key="2">
    <source>
        <dbReference type="SAM" id="MobiDB-lite"/>
    </source>
</evidence>
<sequence length="1230" mass="138082">MCIGDKNMRIKSKIGKISAILIATSMVIPSGITYSADNSGLTEVADINGSIDYSGGDVEFTLNGSNLVEKDIKAYVILKKDEFKENQKRITDIEKSLKFKNETKNETNKKKLTLHFPKNEYNKSQEYIIRFSVDGKETQIYRDFQKTVKIRRNPNGVAKKEEDNILPEDNKITSFEAKENSKKGSYNFLIKGKKLDIKDVKVSILSELEINKMKTHIKDENLTKQVKLEKDGENIKFTCDFPTDTDKEYKVALTYKNERLLDKDITIRVKKGDSTGKNPNPVLEETALKSVTNKKEGLKYTFNLKGTNLDENKIKVKKVLLNRVNQQNLVDKIKFKKINDTELEATLVFDKVEEEKDYKVVFGTDQSNKKSVDCKITPTDKLENSDEVPSVTPPVLNKGEIENLNFENIVKQENNYQASFKILGNNLTMHNIKVKVMEENVRRADVEKTLTNLAINKIALPTLTFTKNDKGKTFKVYFNADGTDNFNEKNSVLVKVVDKSNLDPDPTVDPSEVNPSAREMKIESIKALTPNLAKSGGEAKISVKGENLDSKKLQAEIYKISDGKEIKQAKKIEFFGTKEVQTATINFEKVQKEEKYIIKLQDKKCQITVGGRESLETVAVVPEYCHINNAKDEIIVKLYAPIEKVVTDKEFKDGITLDGKKLGENTKVIVNDDKIIIKSAEKFDIKEGSKLLFEERLFKGVADNKENKSFHSLIKGAVAYGKQLDFIEGQVLNNKGGKVKLKFSGENLKEKVKVKVLKSDKQRTKVLSTEDKNVTVTKISDSEQEISFILPENKTEKPESYTVLVSVDGGLKYMSDYGANVLKSEKEKTTVATVLADKELNNKPTLSFMSITSYGTQGGGTTIPDITHTVTPVGQGSKKTWISLYGANLKESLTKIKVVDQNGVEWYPLENEGTTDSMDNFLLVMKNNHGGFGIFGEGTSQKIELICPRNIRVPNSDSPSPTYKILVAVDGIHYNEEITATVTVADDGDPIKESLSKDKIKEVSVSYETETGEQVIEPKKVKGYTWSKLRTFNVRAINKEGYKLKGLKVNDSDELKPLSYLNETEVYDSADKTMVEKVKFIYEKETPVTNKELKEAKEKALTELEKLDSLTSEEKDSFKLEINKATEKSKISETLNQAKVKNTANKELKEAKEKAVKEVTELKNLTEAEKTRAVVEINKANNKAEVNIALDKTKELDKKYGAENPNVNPTPTPDVNPSPDVTPAPEIKSG</sequence>
<evidence type="ECO:0000259" key="3">
    <source>
        <dbReference type="SMART" id="SM00844"/>
    </source>
</evidence>